<dbReference type="Proteomes" id="UP000663859">
    <property type="component" value="Unassembled WGS sequence"/>
</dbReference>
<gene>
    <name evidence="1" type="ORF">MPNT_20017</name>
</gene>
<comment type="caution">
    <text evidence="1">The sequence shown here is derived from an EMBL/GenBank/DDBJ whole genome shotgun (WGS) entry which is preliminary data.</text>
</comment>
<reference evidence="1" key="1">
    <citation type="submission" date="2021-02" db="EMBL/GenBank/DDBJ databases">
        <authorList>
            <person name="Cremers G."/>
            <person name="Picone N."/>
        </authorList>
    </citation>
    <scope>NUCLEOTIDE SEQUENCE</scope>
    <source>
        <strain evidence="1">PQ17</strain>
    </source>
</reference>
<dbReference type="AlphaFoldDB" id="A0A8J2BM90"/>
<protein>
    <submittedName>
        <fullName evidence="1">Uncharacterized protein</fullName>
    </submittedName>
</protein>
<sequence length="51" mass="5490">MDVEGGALACSTESFPTGTVVVYTAPAPRDMEWCSRGRCASAHEKGDRDRD</sequence>
<proteinExistence type="predicted"/>
<evidence type="ECO:0000313" key="1">
    <source>
        <dbReference type="EMBL" id="CAF0695803.1"/>
    </source>
</evidence>
<organism evidence="1 2">
    <name type="scientific">Candidatus Methylacidithermus pantelleriae</name>
    <dbReference type="NCBI Taxonomy" id="2744239"/>
    <lineage>
        <taxon>Bacteria</taxon>
        <taxon>Pseudomonadati</taxon>
        <taxon>Verrucomicrobiota</taxon>
        <taxon>Methylacidiphilae</taxon>
        <taxon>Methylacidiphilales</taxon>
        <taxon>Methylacidiphilaceae</taxon>
        <taxon>Candidatus Methylacidithermus</taxon>
    </lineage>
</organism>
<accession>A0A8J2BM90</accession>
<keyword evidence="2" id="KW-1185">Reference proteome</keyword>
<name>A0A8J2BM90_9BACT</name>
<evidence type="ECO:0000313" key="2">
    <source>
        <dbReference type="Proteomes" id="UP000663859"/>
    </source>
</evidence>
<dbReference type="EMBL" id="CAJNOB010000012">
    <property type="protein sequence ID" value="CAF0695803.1"/>
    <property type="molecule type" value="Genomic_DNA"/>
</dbReference>